<accession>A0AAW2C0X7</accession>
<name>A0AAW2C0X7_9ROSI</name>
<keyword evidence="3" id="KW-1185">Reference proteome</keyword>
<feature type="domain" description="Reverse transcriptase zinc-binding" evidence="1">
    <location>
        <begin position="18"/>
        <end position="86"/>
    </location>
</feature>
<dbReference type="Pfam" id="PF13966">
    <property type="entry name" value="zf-RVT"/>
    <property type="match status" value="1"/>
</dbReference>
<proteinExistence type="predicted"/>
<evidence type="ECO:0000313" key="3">
    <source>
        <dbReference type="Proteomes" id="UP001459277"/>
    </source>
</evidence>
<dbReference type="EMBL" id="JAZDWU010000009">
    <property type="protein sequence ID" value="KAK9990734.1"/>
    <property type="molecule type" value="Genomic_DNA"/>
</dbReference>
<gene>
    <name evidence="2" type="ORF">SO802_025719</name>
</gene>
<comment type="caution">
    <text evidence="2">The sequence shown here is derived from an EMBL/GenBank/DDBJ whole genome shotgun (WGS) entry which is preliminary data.</text>
</comment>
<sequence length="151" mass="18051">MEGARSDTGSSSDDRKLRGFWRSVWMISVPHKVLHFAWRVCRDILPTKEKLMRRKVLQEDWCEECKAESETTVHLFWRFPRAQEVWQHIKLLFSFDPCTISSFLDLMWNLMVLSEYVEEKVAMVVTVAWAIWVNRNEFRNGKRKKTGRDIV</sequence>
<dbReference type="InterPro" id="IPR026960">
    <property type="entry name" value="RVT-Znf"/>
</dbReference>
<dbReference type="AlphaFoldDB" id="A0AAW2C0X7"/>
<protein>
    <recommendedName>
        <fullName evidence="1">Reverse transcriptase zinc-binding domain-containing protein</fullName>
    </recommendedName>
</protein>
<evidence type="ECO:0000313" key="2">
    <source>
        <dbReference type="EMBL" id="KAK9990734.1"/>
    </source>
</evidence>
<dbReference type="Proteomes" id="UP001459277">
    <property type="component" value="Unassembled WGS sequence"/>
</dbReference>
<reference evidence="2 3" key="1">
    <citation type="submission" date="2024-01" db="EMBL/GenBank/DDBJ databases">
        <title>A telomere-to-telomere, gap-free genome of sweet tea (Lithocarpus litseifolius).</title>
        <authorList>
            <person name="Zhou J."/>
        </authorList>
    </citation>
    <scope>NUCLEOTIDE SEQUENCE [LARGE SCALE GENOMIC DNA]</scope>
    <source>
        <strain evidence="2">Zhou-2022a</strain>
        <tissue evidence="2">Leaf</tissue>
    </source>
</reference>
<evidence type="ECO:0000259" key="1">
    <source>
        <dbReference type="Pfam" id="PF13966"/>
    </source>
</evidence>
<organism evidence="2 3">
    <name type="scientific">Lithocarpus litseifolius</name>
    <dbReference type="NCBI Taxonomy" id="425828"/>
    <lineage>
        <taxon>Eukaryota</taxon>
        <taxon>Viridiplantae</taxon>
        <taxon>Streptophyta</taxon>
        <taxon>Embryophyta</taxon>
        <taxon>Tracheophyta</taxon>
        <taxon>Spermatophyta</taxon>
        <taxon>Magnoliopsida</taxon>
        <taxon>eudicotyledons</taxon>
        <taxon>Gunneridae</taxon>
        <taxon>Pentapetalae</taxon>
        <taxon>rosids</taxon>
        <taxon>fabids</taxon>
        <taxon>Fagales</taxon>
        <taxon>Fagaceae</taxon>
        <taxon>Lithocarpus</taxon>
    </lineage>
</organism>